<gene>
    <name evidence="4" type="ORF">AC482_05955</name>
</gene>
<dbReference type="InterPro" id="IPR036291">
    <property type="entry name" value="NAD(P)-bd_dom_sf"/>
</dbReference>
<protein>
    <recommendedName>
        <fullName evidence="3">Ketoreductase domain-containing protein</fullName>
    </recommendedName>
</protein>
<dbReference type="PRINTS" id="PR00080">
    <property type="entry name" value="SDRFAMILY"/>
</dbReference>
<dbReference type="Pfam" id="PF13561">
    <property type="entry name" value="adh_short_C2"/>
    <property type="match status" value="1"/>
</dbReference>
<dbReference type="CDD" id="cd05233">
    <property type="entry name" value="SDR_c"/>
    <property type="match status" value="1"/>
</dbReference>
<evidence type="ECO:0000313" key="5">
    <source>
        <dbReference type="Proteomes" id="UP000037210"/>
    </source>
</evidence>
<dbReference type="EMBL" id="LFWZ01000056">
    <property type="protein sequence ID" value="KON29658.1"/>
    <property type="molecule type" value="Genomic_DNA"/>
</dbReference>
<sequence>MSIKNRVAIVTGAARGMGKAVSKKLARHGAFVYVTDVDVDGVNGVAKEIVDELGDRAKAVRLDVTDYGDVEGLVEEAIKEHGRIDILVNNAGILRRRATLEDIPDEEWDLVMGVNVKGVFNCTKAVLPKMKERRYGKIVNLSSTAGRSTSELGGAHYTASKAAVLGLTRHTAREAAPYGINVNAICPSLVDTPMVRETTDPEELERFIGDIPMDRMATPEEAADLILFLVSDASSFVNGATIDFTGASLLI</sequence>
<dbReference type="SMART" id="SM00822">
    <property type="entry name" value="PKS_KR"/>
    <property type="match status" value="1"/>
</dbReference>
<dbReference type="GO" id="GO:0016616">
    <property type="term" value="F:oxidoreductase activity, acting on the CH-OH group of donors, NAD or NADP as acceptor"/>
    <property type="evidence" value="ECO:0007669"/>
    <property type="project" value="UniProtKB-ARBA"/>
</dbReference>
<comment type="caution">
    <text evidence="4">The sequence shown here is derived from an EMBL/GenBank/DDBJ whole genome shotgun (WGS) entry which is preliminary data.</text>
</comment>
<dbReference type="Proteomes" id="UP000037210">
    <property type="component" value="Unassembled WGS sequence"/>
</dbReference>
<evidence type="ECO:0000256" key="2">
    <source>
        <dbReference type="ARBA" id="ARBA00023002"/>
    </source>
</evidence>
<dbReference type="AlphaFoldDB" id="A0A0M0BM83"/>
<organism evidence="4 5">
    <name type="scientific">miscellaneous Crenarchaeota group-15 archaeon DG-45</name>
    <dbReference type="NCBI Taxonomy" id="1685127"/>
    <lineage>
        <taxon>Archaea</taxon>
        <taxon>Candidatus Bathyarchaeota</taxon>
        <taxon>MCG-15</taxon>
    </lineage>
</organism>
<evidence type="ECO:0000256" key="1">
    <source>
        <dbReference type="ARBA" id="ARBA00006484"/>
    </source>
</evidence>
<reference evidence="4 5" key="1">
    <citation type="submission" date="2015-06" db="EMBL/GenBank/DDBJ databases">
        <title>New insights into the roles of widespread benthic archaea in carbon and nitrogen cycling.</title>
        <authorList>
            <person name="Lazar C.S."/>
            <person name="Baker B.J."/>
            <person name="Seitz K.W."/>
            <person name="Hyde A.S."/>
            <person name="Dick G.J."/>
            <person name="Hinrichs K.-U."/>
            <person name="Teske A.P."/>
        </authorList>
    </citation>
    <scope>NUCLEOTIDE SEQUENCE [LARGE SCALE GENOMIC DNA]</scope>
    <source>
        <strain evidence="4">DG-45</strain>
    </source>
</reference>
<dbReference type="Gene3D" id="3.40.50.720">
    <property type="entry name" value="NAD(P)-binding Rossmann-like Domain"/>
    <property type="match status" value="1"/>
</dbReference>
<dbReference type="PANTHER" id="PTHR42760">
    <property type="entry name" value="SHORT-CHAIN DEHYDROGENASES/REDUCTASES FAMILY MEMBER"/>
    <property type="match status" value="1"/>
</dbReference>
<dbReference type="PRINTS" id="PR00081">
    <property type="entry name" value="GDHRDH"/>
</dbReference>
<comment type="similarity">
    <text evidence="1">Belongs to the short-chain dehydrogenases/reductases (SDR) family.</text>
</comment>
<dbReference type="FunFam" id="3.40.50.720:FF:000084">
    <property type="entry name" value="Short-chain dehydrogenase reductase"/>
    <property type="match status" value="1"/>
</dbReference>
<dbReference type="NCBIfam" id="NF009466">
    <property type="entry name" value="PRK12826.1-2"/>
    <property type="match status" value="1"/>
</dbReference>
<dbReference type="PANTHER" id="PTHR42760:SF133">
    <property type="entry name" value="3-OXOACYL-[ACYL-CARRIER-PROTEIN] REDUCTASE"/>
    <property type="match status" value="1"/>
</dbReference>
<name>A0A0M0BM83_9ARCH</name>
<feature type="domain" description="Ketoreductase" evidence="3">
    <location>
        <begin position="6"/>
        <end position="188"/>
    </location>
</feature>
<keyword evidence="2" id="KW-0560">Oxidoreductase</keyword>
<dbReference type="InterPro" id="IPR057326">
    <property type="entry name" value="KR_dom"/>
</dbReference>
<dbReference type="NCBIfam" id="NF005559">
    <property type="entry name" value="PRK07231.1"/>
    <property type="match status" value="1"/>
</dbReference>
<evidence type="ECO:0000313" key="4">
    <source>
        <dbReference type="EMBL" id="KON29658.1"/>
    </source>
</evidence>
<dbReference type="InterPro" id="IPR002347">
    <property type="entry name" value="SDR_fam"/>
</dbReference>
<evidence type="ECO:0000259" key="3">
    <source>
        <dbReference type="SMART" id="SM00822"/>
    </source>
</evidence>
<dbReference type="SUPFAM" id="SSF51735">
    <property type="entry name" value="NAD(P)-binding Rossmann-fold domains"/>
    <property type="match status" value="1"/>
</dbReference>
<dbReference type="PATRIC" id="fig|1685127.3.peg.1595"/>
<accession>A0A0M0BM83</accession>
<proteinExistence type="inferred from homology"/>